<dbReference type="Proteomes" id="UP000181873">
    <property type="component" value="Unassembled WGS sequence"/>
</dbReference>
<reference evidence="1 2" key="1">
    <citation type="submission" date="2016-06" db="EMBL/GenBank/DDBJ databases">
        <title>First insights into the genetic diversity and population structure of in the Bacillus cereus group bacteria from diverse marine environments.</title>
        <authorList>
            <person name="Liu Y."/>
            <person name="Lai Q."/>
            <person name="Shao Z."/>
        </authorList>
    </citation>
    <scope>NUCLEOTIDE SEQUENCE [LARGE SCALE GENOMIC DNA]</scope>
    <source>
        <strain evidence="1 2">N35-10-2</strain>
    </source>
</reference>
<organism evidence="1 2">
    <name type="scientific">Bacillus albus</name>
    <dbReference type="NCBI Taxonomy" id="2026189"/>
    <lineage>
        <taxon>Bacteria</taxon>
        <taxon>Bacillati</taxon>
        <taxon>Bacillota</taxon>
        <taxon>Bacilli</taxon>
        <taxon>Bacillales</taxon>
        <taxon>Bacillaceae</taxon>
        <taxon>Bacillus</taxon>
        <taxon>Bacillus cereus group</taxon>
    </lineage>
</organism>
<evidence type="ECO:0000313" key="2">
    <source>
        <dbReference type="Proteomes" id="UP000181873"/>
    </source>
</evidence>
<accession>A0A1J9T4W8</accession>
<name>A0A1J9T4W8_9BACI</name>
<sequence length="86" mass="10136">MLKNFMRKCNPEMTSSEILRAVWEDYETVGWGVIGVEPHRHQANKDDLPQNENFISVQLFLTIQLIFFVLRNTRLLKLMNVRNSIS</sequence>
<dbReference type="AlphaFoldDB" id="A0A1J9T4W8"/>
<dbReference type="EMBL" id="MAOE01000102">
    <property type="protein sequence ID" value="OJD61302.1"/>
    <property type="molecule type" value="Genomic_DNA"/>
</dbReference>
<comment type="caution">
    <text evidence="1">The sequence shown here is derived from an EMBL/GenBank/DDBJ whole genome shotgun (WGS) entry which is preliminary data.</text>
</comment>
<evidence type="ECO:0000313" key="1">
    <source>
        <dbReference type="EMBL" id="OJD61302.1"/>
    </source>
</evidence>
<proteinExistence type="predicted"/>
<gene>
    <name evidence="1" type="ORF">BAU25_15705</name>
</gene>
<protein>
    <submittedName>
        <fullName evidence="1">Uncharacterized protein</fullName>
    </submittedName>
</protein>